<feature type="domain" description="DUF1206" evidence="2">
    <location>
        <begin position="224"/>
        <end position="293"/>
    </location>
</feature>
<protein>
    <submittedName>
        <fullName evidence="3">DUF1206 domain-containing protein</fullName>
    </submittedName>
</protein>
<dbReference type="Proteomes" id="UP001597497">
    <property type="component" value="Unassembled WGS sequence"/>
</dbReference>
<evidence type="ECO:0000313" key="3">
    <source>
        <dbReference type="EMBL" id="MFD2671907.1"/>
    </source>
</evidence>
<keyword evidence="4" id="KW-1185">Reference proteome</keyword>
<feature type="transmembrane region" description="Helical" evidence="1">
    <location>
        <begin position="172"/>
        <end position="192"/>
    </location>
</feature>
<feature type="transmembrane region" description="Helical" evidence="1">
    <location>
        <begin position="267"/>
        <end position="292"/>
    </location>
</feature>
<evidence type="ECO:0000259" key="2">
    <source>
        <dbReference type="Pfam" id="PF06724"/>
    </source>
</evidence>
<comment type="caution">
    <text evidence="3">The sequence shown here is derived from an EMBL/GenBank/DDBJ whole genome shotgun (WGS) entry which is preliminary data.</text>
</comment>
<proteinExistence type="predicted"/>
<dbReference type="Pfam" id="PF06724">
    <property type="entry name" value="DUF1206"/>
    <property type="match status" value="3"/>
</dbReference>
<feature type="transmembrane region" description="Helical" evidence="1">
    <location>
        <begin position="131"/>
        <end position="152"/>
    </location>
</feature>
<organism evidence="3 4">
    <name type="scientific">Marinicrinis sediminis</name>
    <dbReference type="NCBI Taxonomy" id="1652465"/>
    <lineage>
        <taxon>Bacteria</taxon>
        <taxon>Bacillati</taxon>
        <taxon>Bacillota</taxon>
        <taxon>Bacilli</taxon>
        <taxon>Bacillales</taxon>
        <taxon>Paenibacillaceae</taxon>
    </lineage>
</organism>
<dbReference type="RefSeq" id="WP_379929382.1">
    <property type="nucleotide sequence ID" value="NZ_JBHUMM010000018.1"/>
</dbReference>
<feature type="domain" description="DUF1206" evidence="2">
    <location>
        <begin position="131"/>
        <end position="198"/>
    </location>
</feature>
<reference evidence="4" key="1">
    <citation type="journal article" date="2019" name="Int. J. Syst. Evol. Microbiol.">
        <title>The Global Catalogue of Microorganisms (GCM) 10K type strain sequencing project: providing services to taxonomists for standard genome sequencing and annotation.</title>
        <authorList>
            <consortium name="The Broad Institute Genomics Platform"/>
            <consortium name="The Broad Institute Genome Sequencing Center for Infectious Disease"/>
            <person name="Wu L."/>
            <person name="Ma J."/>
        </authorList>
    </citation>
    <scope>NUCLEOTIDE SEQUENCE [LARGE SCALE GENOMIC DNA]</scope>
    <source>
        <strain evidence="4">KCTC 33676</strain>
    </source>
</reference>
<feature type="transmembrane region" description="Helical" evidence="1">
    <location>
        <begin position="224"/>
        <end position="241"/>
    </location>
</feature>
<dbReference type="InterPro" id="IPR009597">
    <property type="entry name" value="DUF1206"/>
</dbReference>
<feature type="transmembrane region" description="Helical" evidence="1">
    <location>
        <begin position="55"/>
        <end position="73"/>
    </location>
</feature>
<dbReference type="EMBL" id="JBHUMM010000018">
    <property type="protein sequence ID" value="MFD2671907.1"/>
    <property type="molecule type" value="Genomic_DNA"/>
</dbReference>
<name>A0ABW5RCV9_9BACL</name>
<feature type="domain" description="DUF1206" evidence="2">
    <location>
        <begin position="48"/>
        <end position="116"/>
    </location>
</feature>
<keyword evidence="1" id="KW-1133">Transmembrane helix</keyword>
<sequence length="302" mass="32389">MLLVQFGSGSVMTAGKQVVTWRQAATKPYNGGASMKEVKKWVEVCARIGYGAKGIVYAMIGIIAIMAAVGYGTDMKDTKGALAAIAAQPFGSILLTAIAIGLVGMTVWRVVQAIWDPDRVNSDGKRWLQRLGFLISGIIYLGLSFQALRMVVQASQRGESNEQGTTAKLLEQPFGAVLVGLVGVILIGFGIAQFVKSFRHSLTDEIKASVHPQKVKMITGMAKLGVAARGLVFGLMGYFLLRTAIRSNPNETKGIDEVLAKLAQQPFGTWLLIFTAAGLVAYGLYMLALGIYRKPVGSAWKS</sequence>
<evidence type="ECO:0000256" key="1">
    <source>
        <dbReference type="SAM" id="Phobius"/>
    </source>
</evidence>
<accession>A0ABW5RCV9</accession>
<gene>
    <name evidence="3" type="ORF">ACFSUC_09835</name>
</gene>
<keyword evidence="1" id="KW-0472">Membrane</keyword>
<evidence type="ECO:0000313" key="4">
    <source>
        <dbReference type="Proteomes" id="UP001597497"/>
    </source>
</evidence>
<keyword evidence="1" id="KW-0812">Transmembrane</keyword>